<keyword evidence="5 6" id="KW-0472">Membrane</keyword>
<dbReference type="InterPro" id="IPR014227">
    <property type="entry name" value="YtvI-like"/>
</dbReference>
<dbReference type="InterPro" id="IPR002549">
    <property type="entry name" value="AI-2E-like"/>
</dbReference>
<gene>
    <name evidence="7" type="primary">ytvI</name>
    <name evidence="7" type="ORF">GRF59_10440</name>
</gene>
<comment type="caution">
    <text evidence="7">The sequence shown here is derived from an EMBL/GenBank/DDBJ whole genome shotgun (WGS) entry which is preliminary data.</text>
</comment>
<keyword evidence="3 6" id="KW-0812">Transmembrane</keyword>
<accession>A0A7X3IID9</accession>
<feature type="transmembrane region" description="Helical" evidence="6">
    <location>
        <begin position="306"/>
        <end position="331"/>
    </location>
</feature>
<dbReference type="PANTHER" id="PTHR21716:SF68">
    <property type="entry name" value="TRANSPORT PROTEIN YTVI-RELATED"/>
    <property type="match status" value="1"/>
</dbReference>
<feature type="transmembrane region" description="Helical" evidence="6">
    <location>
        <begin position="52"/>
        <end position="74"/>
    </location>
</feature>
<evidence type="ECO:0000313" key="8">
    <source>
        <dbReference type="Proteomes" id="UP000460318"/>
    </source>
</evidence>
<feature type="transmembrane region" description="Helical" evidence="6">
    <location>
        <begin position="6"/>
        <end position="31"/>
    </location>
</feature>
<feature type="transmembrane region" description="Helical" evidence="6">
    <location>
        <begin position="232"/>
        <end position="259"/>
    </location>
</feature>
<dbReference type="PANTHER" id="PTHR21716">
    <property type="entry name" value="TRANSMEMBRANE PROTEIN"/>
    <property type="match status" value="1"/>
</dbReference>
<evidence type="ECO:0000313" key="7">
    <source>
        <dbReference type="EMBL" id="MWV44051.1"/>
    </source>
</evidence>
<dbReference type="AlphaFoldDB" id="A0A7X3IID9"/>
<dbReference type="RefSeq" id="WP_160497503.1">
    <property type="nucleotide sequence ID" value="NZ_WUBI01000001.1"/>
</dbReference>
<dbReference type="GO" id="GO:0016020">
    <property type="term" value="C:membrane"/>
    <property type="evidence" value="ECO:0007669"/>
    <property type="project" value="UniProtKB-SubCell"/>
</dbReference>
<evidence type="ECO:0000256" key="1">
    <source>
        <dbReference type="ARBA" id="ARBA00004141"/>
    </source>
</evidence>
<name>A0A7X3IID9_9BACL</name>
<reference evidence="7 8" key="1">
    <citation type="submission" date="2019-12" db="EMBL/GenBank/DDBJ databases">
        <title>Paenibacillus sp. nov., an endophytic bacterium isolated from the stem of Dendrobium.</title>
        <authorList>
            <person name="Zhao R."/>
        </authorList>
    </citation>
    <scope>NUCLEOTIDE SEQUENCE [LARGE SCALE GENOMIC DNA]</scope>
    <source>
        <strain evidence="7 8">HJL G12</strain>
    </source>
</reference>
<dbReference type="EMBL" id="WUBI01000001">
    <property type="protein sequence ID" value="MWV44051.1"/>
    <property type="molecule type" value="Genomic_DNA"/>
</dbReference>
<keyword evidence="4 6" id="KW-1133">Transmembrane helix</keyword>
<dbReference type="GO" id="GO:0055085">
    <property type="term" value="P:transmembrane transport"/>
    <property type="evidence" value="ECO:0007669"/>
    <property type="project" value="TreeGrafter"/>
</dbReference>
<dbReference type="Proteomes" id="UP000460318">
    <property type="component" value="Unassembled WGS sequence"/>
</dbReference>
<evidence type="ECO:0000256" key="5">
    <source>
        <dbReference type="ARBA" id="ARBA00023136"/>
    </source>
</evidence>
<proteinExistence type="inferred from homology"/>
<feature type="transmembrane region" description="Helical" evidence="6">
    <location>
        <begin position="201"/>
        <end position="226"/>
    </location>
</feature>
<evidence type="ECO:0000256" key="2">
    <source>
        <dbReference type="ARBA" id="ARBA00009773"/>
    </source>
</evidence>
<feature type="transmembrane region" description="Helical" evidence="6">
    <location>
        <begin position="150"/>
        <end position="171"/>
    </location>
</feature>
<evidence type="ECO:0000256" key="3">
    <source>
        <dbReference type="ARBA" id="ARBA00022692"/>
    </source>
</evidence>
<evidence type="ECO:0000256" key="6">
    <source>
        <dbReference type="SAM" id="Phobius"/>
    </source>
</evidence>
<sequence>MSGKQLLLIGFGLLLLYILFTAGAPFLLAALVAISLEPVHGMMMAKFKWNRVAAASLTCTLFLLLVLLLVYMLGLQVFGQLVEYWKNAPSYFAAANDFAQNTMIQARGWLDRIQPDLAESLRVLLSNVTQYAESFANSLSSTFLDFAKGIPGMFIFFVVFFVAVYLFSYGLPALRSGLLSLFEDEMQGQIQQVLHSLKMSIFGFIQAQMILSAFTYVVTLTGLLILNIHYPLAIAMLIMFVDILPILGVGSVLIPWALYMFIAGDSYTGFGLSLLFVIITVARRVLEPKVIGDSVGIGALSALVSMYIGFKLVGVIGVFIGPLVVIIYSAVRKAGLFQIKIKF</sequence>
<dbReference type="NCBIfam" id="TIGR02872">
    <property type="entry name" value="spore_ytvI"/>
    <property type="match status" value="1"/>
</dbReference>
<comment type="similarity">
    <text evidence="2">Belongs to the autoinducer-2 exporter (AI-2E) (TC 2.A.86) family.</text>
</comment>
<protein>
    <submittedName>
        <fullName evidence="7">Sporulation integral membrane protein YtvI</fullName>
    </submittedName>
</protein>
<feature type="transmembrane region" description="Helical" evidence="6">
    <location>
        <begin position="266"/>
        <end position="286"/>
    </location>
</feature>
<evidence type="ECO:0000256" key="4">
    <source>
        <dbReference type="ARBA" id="ARBA00022989"/>
    </source>
</evidence>
<organism evidence="7 8">
    <name type="scientific">Paenibacillus dendrobii</name>
    <dbReference type="NCBI Taxonomy" id="2691084"/>
    <lineage>
        <taxon>Bacteria</taxon>
        <taxon>Bacillati</taxon>
        <taxon>Bacillota</taxon>
        <taxon>Bacilli</taxon>
        <taxon>Bacillales</taxon>
        <taxon>Paenibacillaceae</taxon>
        <taxon>Paenibacillus</taxon>
    </lineage>
</organism>
<dbReference type="Pfam" id="PF01594">
    <property type="entry name" value="AI-2E_transport"/>
    <property type="match status" value="1"/>
</dbReference>
<keyword evidence="8" id="KW-1185">Reference proteome</keyword>
<comment type="subcellular location">
    <subcellularLocation>
        <location evidence="1">Membrane</location>
        <topology evidence="1">Multi-pass membrane protein</topology>
    </subcellularLocation>
</comment>